<evidence type="ECO:0000313" key="5">
    <source>
        <dbReference type="Proteomes" id="UP000549052"/>
    </source>
</evidence>
<organism evidence="4 5">
    <name type="scientific">Phyllobacterium myrsinacearum</name>
    <dbReference type="NCBI Taxonomy" id="28101"/>
    <lineage>
        <taxon>Bacteria</taxon>
        <taxon>Pseudomonadati</taxon>
        <taxon>Pseudomonadota</taxon>
        <taxon>Alphaproteobacteria</taxon>
        <taxon>Hyphomicrobiales</taxon>
        <taxon>Phyllobacteriaceae</taxon>
        <taxon>Phyllobacterium</taxon>
    </lineage>
</organism>
<evidence type="ECO:0000256" key="1">
    <source>
        <dbReference type="ARBA" id="ARBA00006525"/>
    </source>
</evidence>
<dbReference type="RefSeq" id="WP_246711632.1">
    <property type="nucleotide sequence ID" value="NZ_JACGXN010000001.1"/>
</dbReference>
<dbReference type="EMBL" id="JACGXN010000001">
    <property type="protein sequence ID" value="MBA8877882.1"/>
    <property type="molecule type" value="Genomic_DNA"/>
</dbReference>
<dbReference type="PANTHER" id="PTHR43022:SF1">
    <property type="entry name" value="PROTEIN SMF"/>
    <property type="match status" value="1"/>
</dbReference>
<name>A0A839EG54_9HYPH</name>
<comment type="caution">
    <text evidence="4">The sequence shown here is derived from an EMBL/GenBank/DDBJ whole genome shotgun (WGS) entry which is preliminary data.</text>
</comment>
<dbReference type="InterPro" id="IPR003488">
    <property type="entry name" value="DprA"/>
</dbReference>
<evidence type="ECO:0000313" key="4">
    <source>
        <dbReference type="EMBL" id="MBA8877882.1"/>
    </source>
</evidence>
<dbReference type="AlphaFoldDB" id="A0A839EG54"/>
<accession>A0A839EG54</accession>
<dbReference type="Pfam" id="PF02481">
    <property type="entry name" value="DNA_processg_A"/>
    <property type="match status" value="1"/>
</dbReference>
<dbReference type="PANTHER" id="PTHR43022">
    <property type="entry name" value="PROTEIN SMF"/>
    <property type="match status" value="1"/>
</dbReference>
<reference evidence="4 5" key="1">
    <citation type="submission" date="2020-07" db="EMBL/GenBank/DDBJ databases">
        <title>Genomic Encyclopedia of Type Strains, Phase IV (KMG-V): Genome sequencing to study the core and pangenomes of soil and plant-associated prokaryotes.</title>
        <authorList>
            <person name="Whitman W."/>
        </authorList>
    </citation>
    <scope>NUCLEOTIDE SEQUENCE [LARGE SCALE GENOMIC DNA]</scope>
    <source>
        <strain evidence="4 5">AN3</strain>
    </source>
</reference>
<evidence type="ECO:0000259" key="3">
    <source>
        <dbReference type="Pfam" id="PF02481"/>
    </source>
</evidence>
<dbReference type="InterPro" id="IPR057666">
    <property type="entry name" value="DrpA_SLOG"/>
</dbReference>
<dbReference type="Gene3D" id="3.40.50.450">
    <property type="match status" value="1"/>
</dbReference>
<feature type="domain" description="Smf/DprA SLOG" evidence="3">
    <location>
        <begin position="70"/>
        <end position="235"/>
    </location>
</feature>
<feature type="region of interest" description="Disordered" evidence="2">
    <location>
        <begin position="1"/>
        <end position="27"/>
    </location>
</feature>
<comment type="similarity">
    <text evidence="1">Belongs to the DprA/Smf family.</text>
</comment>
<gene>
    <name evidence="4" type="ORF">FHW16_001564</name>
</gene>
<dbReference type="SUPFAM" id="SSF102405">
    <property type="entry name" value="MCP/YpsA-like"/>
    <property type="match status" value="1"/>
</dbReference>
<keyword evidence="5" id="KW-1185">Reference proteome</keyword>
<proteinExistence type="inferred from homology"/>
<dbReference type="Proteomes" id="UP000549052">
    <property type="component" value="Unassembled WGS sequence"/>
</dbReference>
<dbReference type="GO" id="GO:0009294">
    <property type="term" value="P:DNA-mediated transformation"/>
    <property type="evidence" value="ECO:0007669"/>
    <property type="project" value="InterPro"/>
</dbReference>
<protein>
    <submittedName>
        <fullName evidence="4">DNA processing protein</fullName>
    </submittedName>
</protein>
<sequence>MHASQLKASRGWNDLDDQKSKVPASKCYSPPDNISTVMLSDALEDTGRFPEKRQMSFLEKQAADRAIADMKLYFTGDLSLLKRPCVAIVGTRQVSDAGRLRTQRLARELVKAGVVVVSGLAYGVDAVAHQTAIDSGGSTIAVLGTPLDRASPSENAPLQEEIYRRHLLLSQFEVGEPTFRTNFPLRNKLMATIADATVVMEASDTSGTLHQAAACTKLGRWLFIARSVVDDSKLTWPTNFLKYETCVPLDKVSDITSRIANR</sequence>
<evidence type="ECO:0000256" key="2">
    <source>
        <dbReference type="SAM" id="MobiDB-lite"/>
    </source>
</evidence>